<reference evidence="3 4" key="2">
    <citation type="submission" date="2024-05" db="EMBL/GenBank/DDBJ databases">
        <authorList>
            <person name="Chen Y."/>
            <person name="Shah S."/>
            <person name="Dougan E. K."/>
            <person name="Thang M."/>
            <person name="Chan C."/>
        </authorList>
    </citation>
    <scope>NUCLEOTIDE SEQUENCE [LARGE SCALE GENOMIC DNA]</scope>
</reference>
<evidence type="ECO:0000313" key="3">
    <source>
        <dbReference type="EMBL" id="CAL4773059.1"/>
    </source>
</evidence>
<sequence length="120" mass="13165">MGSGASSRSDIQEVDALTGVQPEPRLPKKKYKIKWDRNDMMKRKKEAAKVAKATSEPPSRRSQISEGETTVRSLSQSQLGSILEEMDDEAALEAGIDHPFCPQNDSESGRGMSQGRNTLS</sequence>
<dbReference type="AlphaFoldDB" id="A0A9P1FTF3"/>
<accession>A0A9P1FTF3</accession>
<evidence type="ECO:0000313" key="2">
    <source>
        <dbReference type="EMBL" id="CAI3985747.1"/>
    </source>
</evidence>
<proteinExistence type="predicted"/>
<feature type="compositionally biased region" description="Polar residues" evidence="1">
    <location>
        <begin position="56"/>
        <end position="80"/>
    </location>
</feature>
<evidence type="ECO:0000256" key="1">
    <source>
        <dbReference type="SAM" id="MobiDB-lite"/>
    </source>
</evidence>
<gene>
    <name evidence="2" type="ORF">C1SCF055_LOCUS13164</name>
</gene>
<dbReference type="Proteomes" id="UP001152797">
    <property type="component" value="Unassembled WGS sequence"/>
</dbReference>
<organism evidence="2">
    <name type="scientific">Cladocopium goreaui</name>
    <dbReference type="NCBI Taxonomy" id="2562237"/>
    <lineage>
        <taxon>Eukaryota</taxon>
        <taxon>Sar</taxon>
        <taxon>Alveolata</taxon>
        <taxon>Dinophyceae</taxon>
        <taxon>Suessiales</taxon>
        <taxon>Symbiodiniaceae</taxon>
        <taxon>Cladocopium</taxon>
    </lineage>
</organism>
<feature type="region of interest" description="Disordered" evidence="1">
    <location>
        <begin position="1"/>
        <end position="120"/>
    </location>
</feature>
<dbReference type="EMBL" id="CAMXCT010001014">
    <property type="protein sequence ID" value="CAI3985747.1"/>
    <property type="molecule type" value="Genomic_DNA"/>
</dbReference>
<keyword evidence="4" id="KW-1185">Reference proteome</keyword>
<comment type="caution">
    <text evidence="2">The sequence shown here is derived from an EMBL/GenBank/DDBJ whole genome shotgun (WGS) entry which is preliminary data.</text>
</comment>
<name>A0A9P1FTF3_9DINO</name>
<protein>
    <submittedName>
        <fullName evidence="2">Uncharacterized protein</fullName>
    </submittedName>
</protein>
<reference evidence="2" key="1">
    <citation type="submission" date="2022-10" db="EMBL/GenBank/DDBJ databases">
        <authorList>
            <person name="Chen Y."/>
            <person name="Dougan E. K."/>
            <person name="Chan C."/>
            <person name="Rhodes N."/>
            <person name="Thang M."/>
        </authorList>
    </citation>
    <scope>NUCLEOTIDE SEQUENCE</scope>
</reference>
<evidence type="ECO:0000313" key="4">
    <source>
        <dbReference type="Proteomes" id="UP001152797"/>
    </source>
</evidence>
<dbReference type="EMBL" id="CAMXCT030001014">
    <property type="protein sequence ID" value="CAL4773059.1"/>
    <property type="molecule type" value="Genomic_DNA"/>
</dbReference>
<dbReference type="EMBL" id="CAMXCT020001014">
    <property type="protein sequence ID" value="CAL1139122.1"/>
    <property type="molecule type" value="Genomic_DNA"/>
</dbReference>